<reference evidence="1" key="1">
    <citation type="journal article" date="2022" name="G3 (Bethesda)">
        <title>High quality genome of the basidiomycete yeast Dioszegia hungarica PDD-24b-2 isolated from cloud water.</title>
        <authorList>
            <person name="Jarrige D."/>
            <person name="Haridas S."/>
            <person name="Bleykasten-Grosshans C."/>
            <person name="Joly M."/>
            <person name="Nadalig T."/>
            <person name="Sancelme M."/>
            <person name="Vuilleumier S."/>
            <person name="Grigoriev I.V."/>
            <person name="Amato P."/>
            <person name="Bringel F."/>
        </authorList>
    </citation>
    <scope>NUCLEOTIDE SEQUENCE</scope>
    <source>
        <strain evidence="1">PDD-24b-2</strain>
    </source>
</reference>
<dbReference type="EMBL" id="JAKWFO010000005">
    <property type="protein sequence ID" value="KAI9635102.1"/>
    <property type="molecule type" value="Genomic_DNA"/>
</dbReference>
<evidence type="ECO:0000313" key="2">
    <source>
        <dbReference type="Proteomes" id="UP001164286"/>
    </source>
</evidence>
<accession>A0AA38H5X8</accession>
<gene>
    <name evidence="1" type="ORF">MKK02DRAFT_43782</name>
</gene>
<dbReference type="RefSeq" id="XP_052944879.1">
    <property type="nucleotide sequence ID" value="XM_053092609.1"/>
</dbReference>
<dbReference type="Proteomes" id="UP001164286">
    <property type="component" value="Unassembled WGS sequence"/>
</dbReference>
<dbReference type="AlphaFoldDB" id="A0AA38H5X8"/>
<sequence length="445" mass="49543">MPLPELYKEIWTVVAEHVRQPFPQPRNVRNRKAVRQVDLVNMMVVSKLFNNAVAPALYNCVITDDLAGLFRNFKSPRLAAPGIHSKRELLRLTRSLYLEYPVRAPTEAQVQHHLQYQPPQTKESGSRAAVGGDIGYPAIHPAIASLVDSEALFASDPSTQLQHSMPELHTLGAGAFFGTDEEGWRSSNFAGSGDCIERVLRRMAEVQRIYTRMFLEGKVRHFCQTSTMAPINLHPVELYLYKPRSQSASASTSVVNGRTVTLHADLRDWEGSDYDDLFNTCLCPSGVRIRWCFNNPRRPKPAGEVTPFLGYPERPAFAYAVYRSMLGGMANRHDQRDASPSPATFTRIPITADAYIPIEPPAAAIILRGAKVPSPWVLVPEEKAKSKKRAVAQRLGTCSTRTSSKGGWRRRCCTRTTGSASTISEIVRPVRRADGFRGSRRLEGG</sequence>
<keyword evidence="2" id="KW-1185">Reference proteome</keyword>
<organism evidence="1 2">
    <name type="scientific">Dioszegia hungarica</name>
    <dbReference type="NCBI Taxonomy" id="4972"/>
    <lineage>
        <taxon>Eukaryota</taxon>
        <taxon>Fungi</taxon>
        <taxon>Dikarya</taxon>
        <taxon>Basidiomycota</taxon>
        <taxon>Agaricomycotina</taxon>
        <taxon>Tremellomycetes</taxon>
        <taxon>Tremellales</taxon>
        <taxon>Bulleribasidiaceae</taxon>
        <taxon>Dioszegia</taxon>
    </lineage>
</organism>
<dbReference type="GeneID" id="77731814"/>
<comment type="caution">
    <text evidence="1">The sequence shown here is derived from an EMBL/GenBank/DDBJ whole genome shotgun (WGS) entry which is preliminary data.</text>
</comment>
<proteinExistence type="predicted"/>
<protein>
    <submittedName>
        <fullName evidence="1">Uncharacterized protein</fullName>
    </submittedName>
</protein>
<evidence type="ECO:0000313" key="1">
    <source>
        <dbReference type="EMBL" id="KAI9635102.1"/>
    </source>
</evidence>
<name>A0AA38H5X8_9TREE</name>